<dbReference type="AlphaFoldDB" id="K1VCB7"/>
<keyword evidence="5" id="KW-0238">DNA-binding</keyword>
<protein>
    <submittedName>
        <fullName evidence="7">Ferric uptake regulator, Fur family</fullName>
    </submittedName>
</protein>
<evidence type="ECO:0000256" key="1">
    <source>
        <dbReference type="ARBA" id="ARBA00007957"/>
    </source>
</evidence>
<evidence type="ECO:0000256" key="6">
    <source>
        <dbReference type="ARBA" id="ARBA00023163"/>
    </source>
</evidence>
<accession>K1VCB7</accession>
<dbReference type="Gene3D" id="1.10.10.10">
    <property type="entry name" value="Winged helix-like DNA-binding domain superfamily/Winged helix DNA-binding domain"/>
    <property type="match status" value="1"/>
</dbReference>
<dbReference type="InterPro" id="IPR043135">
    <property type="entry name" value="Fur_C"/>
</dbReference>
<comment type="caution">
    <text evidence="7">The sequence shown here is derived from an EMBL/GenBank/DDBJ whole genome shotgun (WGS) entry which is preliminary data.</text>
</comment>
<keyword evidence="2" id="KW-0678">Repressor</keyword>
<evidence type="ECO:0000256" key="3">
    <source>
        <dbReference type="ARBA" id="ARBA00022833"/>
    </source>
</evidence>
<dbReference type="InterPro" id="IPR002481">
    <property type="entry name" value="FUR"/>
</dbReference>
<dbReference type="SUPFAM" id="SSF46785">
    <property type="entry name" value="Winged helix' DNA-binding domain"/>
    <property type="match status" value="1"/>
</dbReference>
<dbReference type="Pfam" id="PF01475">
    <property type="entry name" value="FUR"/>
    <property type="match status" value="1"/>
</dbReference>
<dbReference type="EMBL" id="AJWY01000069">
    <property type="protein sequence ID" value="EKC81676.1"/>
    <property type="molecule type" value="Genomic_DNA"/>
</dbReference>
<dbReference type="PANTHER" id="PTHR33202:SF7">
    <property type="entry name" value="FERRIC UPTAKE REGULATION PROTEIN"/>
    <property type="match status" value="1"/>
</dbReference>
<evidence type="ECO:0000256" key="5">
    <source>
        <dbReference type="ARBA" id="ARBA00023125"/>
    </source>
</evidence>
<sequence>MKYSWQRQIILETIQEHKEHLSAQQIYGYARERCPHISLGTVYRNLNTLADNDMIGRVGMISGAECFDWDPNSHEHFYCRKCHKIINLDLPEGELNALIKNVPGLRIEGHCLTVTGVCAECASKE</sequence>
<evidence type="ECO:0000256" key="2">
    <source>
        <dbReference type="ARBA" id="ARBA00022491"/>
    </source>
</evidence>
<dbReference type="CDD" id="cd07153">
    <property type="entry name" value="Fur_like"/>
    <property type="match status" value="1"/>
</dbReference>
<evidence type="ECO:0000256" key="4">
    <source>
        <dbReference type="ARBA" id="ARBA00023015"/>
    </source>
</evidence>
<dbReference type="PANTHER" id="PTHR33202">
    <property type="entry name" value="ZINC UPTAKE REGULATION PROTEIN"/>
    <property type="match status" value="1"/>
</dbReference>
<evidence type="ECO:0000313" key="7">
    <source>
        <dbReference type="EMBL" id="EKC81676.1"/>
    </source>
</evidence>
<keyword evidence="4" id="KW-0805">Transcription regulation</keyword>
<name>K1VCB7_9ZZZZ</name>
<gene>
    <name evidence="7" type="ORF">LEA_00093</name>
</gene>
<dbReference type="GO" id="GO:0003700">
    <property type="term" value="F:DNA-binding transcription factor activity"/>
    <property type="evidence" value="ECO:0007669"/>
    <property type="project" value="InterPro"/>
</dbReference>
<dbReference type="InterPro" id="IPR036390">
    <property type="entry name" value="WH_DNA-bd_sf"/>
</dbReference>
<keyword evidence="6" id="KW-0804">Transcription</keyword>
<dbReference type="GO" id="GO:0008270">
    <property type="term" value="F:zinc ion binding"/>
    <property type="evidence" value="ECO:0007669"/>
    <property type="project" value="TreeGrafter"/>
</dbReference>
<comment type="similarity">
    <text evidence="1">Belongs to the Fur family.</text>
</comment>
<dbReference type="GO" id="GO:0045892">
    <property type="term" value="P:negative regulation of DNA-templated transcription"/>
    <property type="evidence" value="ECO:0007669"/>
    <property type="project" value="TreeGrafter"/>
</dbReference>
<reference evidence="7" key="1">
    <citation type="journal article" date="2013" name="Environ. Microbiol.">
        <title>Microbiota from the distal guts of lean and obese adolescents exhibit partial functional redundancy besides clear differences in community structure.</title>
        <authorList>
            <person name="Ferrer M."/>
            <person name="Ruiz A."/>
            <person name="Lanza F."/>
            <person name="Haange S.B."/>
            <person name="Oberbach A."/>
            <person name="Till H."/>
            <person name="Bargiela R."/>
            <person name="Campoy C."/>
            <person name="Segura M.T."/>
            <person name="Richter M."/>
            <person name="von Bergen M."/>
            <person name="Seifert J."/>
            <person name="Suarez A."/>
        </authorList>
    </citation>
    <scope>NUCLEOTIDE SEQUENCE</scope>
</reference>
<dbReference type="GO" id="GO:1900376">
    <property type="term" value="P:regulation of secondary metabolite biosynthetic process"/>
    <property type="evidence" value="ECO:0007669"/>
    <property type="project" value="TreeGrafter"/>
</dbReference>
<keyword evidence="3" id="KW-0862">Zinc</keyword>
<dbReference type="InterPro" id="IPR036388">
    <property type="entry name" value="WH-like_DNA-bd_sf"/>
</dbReference>
<proteinExistence type="inferred from homology"/>
<dbReference type="GO" id="GO:0000976">
    <property type="term" value="F:transcription cis-regulatory region binding"/>
    <property type="evidence" value="ECO:0007669"/>
    <property type="project" value="TreeGrafter"/>
</dbReference>
<organism evidence="7">
    <name type="scientific">human gut metagenome</name>
    <dbReference type="NCBI Taxonomy" id="408170"/>
    <lineage>
        <taxon>unclassified sequences</taxon>
        <taxon>metagenomes</taxon>
        <taxon>organismal metagenomes</taxon>
    </lineage>
</organism>
<dbReference type="Gene3D" id="3.30.1490.190">
    <property type="match status" value="1"/>
</dbReference>